<organism evidence="1 2">
    <name type="scientific">Metallosphaera tengchongensis</name>
    <dbReference type="NCBI Taxonomy" id="1532350"/>
    <lineage>
        <taxon>Archaea</taxon>
        <taxon>Thermoproteota</taxon>
        <taxon>Thermoprotei</taxon>
        <taxon>Sulfolobales</taxon>
        <taxon>Sulfolobaceae</taxon>
        <taxon>Metallosphaera</taxon>
    </lineage>
</organism>
<dbReference type="InterPro" id="IPR029056">
    <property type="entry name" value="Ribokinase-like"/>
</dbReference>
<dbReference type="Proteomes" id="UP000509301">
    <property type="component" value="Chromosome"/>
</dbReference>
<gene>
    <name evidence="1" type="ORF">GWK48_06300</name>
</gene>
<dbReference type="OrthoDB" id="26949at2157"/>
<dbReference type="SUPFAM" id="SSF53613">
    <property type="entry name" value="Ribokinase-like"/>
    <property type="match status" value="1"/>
</dbReference>
<evidence type="ECO:0000313" key="2">
    <source>
        <dbReference type="Proteomes" id="UP000509301"/>
    </source>
</evidence>
<protein>
    <recommendedName>
        <fullName evidence="3">Carbohydrate kinase PfkB domain-containing protein</fullName>
    </recommendedName>
</protein>
<dbReference type="Gene3D" id="3.40.1190.20">
    <property type="match status" value="1"/>
</dbReference>
<name>A0A6N0NY62_9CREN</name>
<evidence type="ECO:0008006" key="3">
    <source>
        <dbReference type="Google" id="ProtNLM"/>
    </source>
</evidence>
<sequence>MRRTKVIVLGAVTIDEIYERGTLIEKAGGSPIYSGLGVDVTGGEVGAYIGIGKDFVFELPKYLKVVEKSTFEKTMRFTIIFENNERHLILRHKHGTIPLRHSVLQGWQGVLINPVCGEIGNYDLPEMPIAVDIQGFIRNCIEGEEIVLSRPFSFRVNSDISVFHANVDELQASNLDPTKIKDLGYKEIIISDGSNGFTLYASGKIIKRTPIVKGSYEVGNGDFLLASYFTLRLEGLDPEIASSEALNFSEKFSTQGLNLSRH</sequence>
<dbReference type="AlphaFoldDB" id="A0A6N0NY62"/>
<accession>A0A6N0NY62</accession>
<dbReference type="KEGG" id="mten:GWK48_06300"/>
<proteinExistence type="predicted"/>
<keyword evidence="2" id="KW-1185">Reference proteome</keyword>
<evidence type="ECO:0000313" key="1">
    <source>
        <dbReference type="EMBL" id="QKR00040.1"/>
    </source>
</evidence>
<dbReference type="EMBL" id="CP049074">
    <property type="protein sequence ID" value="QKR00040.1"/>
    <property type="molecule type" value="Genomic_DNA"/>
</dbReference>
<dbReference type="RefSeq" id="WP_174630638.1">
    <property type="nucleotide sequence ID" value="NZ_CP049074.1"/>
</dbReference>
<reference evidence="1 2" key="1">
    <citation type="submission" date="2020-02" db="EMBL/GenBank/DDBJ databases">
        <title>Comparative genome analysis reveals the metabolism and evolution of the thermophilic archaeal genus Metallosphaera.</title>
        <authorList>
            <person name="Jiang C."/>
        </authorList>
    </citation>
    <scope>NUCLEOTIDE SEQUENCE [LARGE SCALE GENOMIC DNA]</scope>
    <source>
        <strain evidence="1 2">Ric-A</strain>
    </source>
</reference>
<dbReference type="GeneID" id="55641544"/>